<dbReference type="AlphaFoldDB" id="A0A3S4F1J9"/>
<accession>A0A3S4F1J9</accession>
<dbReference type="EMBL" id="OUUZ01000008">
    <property type="protein sequence ID" value="SPQ21964.1"/>
    <property type="molecule type" value="Genomic_DNA"/>
</dbReference>
<feature type="compositionally biased region" description="Acidic residues" evidence="1">
    <location>
        <begin position="27"/>
        <end position="54"/>
    </location>
</feature>
<gene>
    <name evidence="2" type="ORF">TT172_LOCUS4383</name>
</gene>
<organism evidence="2 3">
    <name type="scientific">Thermothielavioides terrestris</name>
    <dbReference type="NCBI Taxonomy" id="2587410"/>
    <lineage>
        <taxon>Eukaryota</taxon>
        <taxon>Fungi</taxon>
        <taxon>Dikarya</taxon>
        <taxon>Ascomycota</taxon>
        <taxon>Pezizomycotina</taxon>
        <taxon>Sordariomycetes</taxon>
        <taxon>Sordariomycetidae</taxon>
        <taxon>Sordariales</taxon>
        <taxon>Chaetomiaceae</taxon>
        <taxon>Thermothielavioides</taxon>
    </lineage>
</organism>
<protein>
    <submittedName>
        <fullName evidence="2">29a81c0a-47a1-4c97-b51f-11b2ad5e67b6</fullName>
    </submittedName>
</protein>
<name>A0A3S4F1J9_9PEZI</name>
<evidence type="ECO:0000313" key="2">
    <source>
        <dbReference type="EMBL" id="SPQ21964.1"/>
    </source>
</evidence>
<evidence type="ECO:0000256" key="1">
    <source>
        <dbReference type="SAM" id="MobiDB-lite"/>
    </source>
</evidence>
<feature type="region of interest" description="Disordered" evidence="1">
    <location>
        <begin position="9"/>
        <end position="59"/>
    </location>
</feature>
<dbReference type="Proteomes" id="UP000289323">
    <property type="component" value="Unassembled WGS sequence"/>
</dbReference>
<proteinExistence type="predicted"/>
<reference evidence="2 3" key="1">
    <citation type="submission" date="2018-04" db="EMBL/GenBank/DDBJ databases">
        <authorList>
            <person name="Huttner S."/>
            <person name="Dainat J."/>
        </authorList>
    </citation>
    <scope>NUCLEOTIDE SEQUENCE [LARGE SCALE GENOMIC DNA]</scope>
</reference>
<evidence type="ECO:0000313" key="3">
    <source>
        <dbReference type="Proteomes" id="UP000289323"/>
    </source>
</evidence>
<sequence>MPTCAIVRLPLLVEEAPSESTATHSEDDAEVTEDEPEGSDDDAGDYASDEDDVATEPHLIPELKETRISRGYSRRPTKAGNKYIATMSEALARARADFGHDPEYMAKLATHSRVFKAIQILFVQVEVGQMSVRLVLMPLHGGCQVGRVEGGVVLDDEGEGLSLAPLL</sequence>